<protein>
    <submittedName>
        <fullName evidence="1">Uncharacterized protein</fullName>
    </submittedName>
</protein>
<organism evidence="1 2">
    <name type="scientific">Euplotes crassus</name>
    <dbReference type="NCBI Taxonomy" id="5936"/>
    <lineage>
        <taxon>Eukaryota</taxon>
        <taxon>Sar</taxon>
        <taxon>Alveolata</taxon>
        <taxon>Ciliophora</taxon>
        <taxon>Intramacronucleata</taxon>
        <taxon>Spirotrichea</taxon>
        <taxon>Hypotrichia</taxon>
        <taxon>Euplotida</taxon>
        <taxon>Euplotidae</taxon>
        <taxon>Moneuplotes</taxon>
    </lineage>
</organism>
<sequence length="79" mass="8997">MRRVQGKDVAKKGRNSIFSSRPVHKFLKRSSHLQQLRFKNTLGSRNPELSIKLSELKPEVQGAHGRGQVAQTEISLWAF</sequence>
<reference evidence="1" key="1">
    <citation type="submission" date="2023-07" db="EMBL/GenBank/DDBJ databases">
        <authorList>
            <consortium name="AG Swart"/>
            <person name="Singh M."/>
            <person name="Singh A."/>
            <person name="Seah K."/>
            <person name="Emmerich C."/>
        </authorList>
    </citation>
    <scope>NUCLEOTIDE SEQUENCE</scope>
    <source>
        <strain evidence="1">DP1</strain>
    </source>
</reference>
<dbReference type="EMBL" id="CAMPGE010012088">
    <property type="protein sequence ID" value="CAI2370876.1"/>
    <property type="molecule type" value="Genomic_DNA"/>
</dbReference>
<name>A0AAD1UN41_EUPCR</name>
<comment type="caution">
    <text evidence="1">The sequence shown here is derived from an EMBL/GenBank/DDBJ whole genome shotgun (WGS) entry which is preliminary data.</text>
</comment>
<gene>
    <name evidence="1" type="ORF">ECRASSUSDP1_LOCUS12195</name>
</gene>
<evidence type="ECO:0000313" key="1">
    <source>
        <dbReference type="EMBL" id="CAI2370876.1"/>
    </source>
</evidence>
<dbReference type="Proteomes" id="UP001295684">
    <property type="component" value="Unassembled WGS sequence"/>
</dbReference>
<keyword evidence="2" id="KW-1185">Reference proteome</keyword>
<evidence type="ECO:0000313" key="2">
    <source>
        <dbReference type="Proteomes" id="UP001295684"/>
    </source>
</evidence>
<accession>A0AAD1UN41</accession>
<proteinExistence type="predicted"/>
<dbReference type="AlphaFoldDB" id="A0AAD1UN41"/>